<dbReference type="EMBL" id="JADKPO010000002">
    <property type="protein sequence ID" value="MBF4766555.1"/>
    <property type="molecule type" value="Genomic_DNA"/>
</dbReference>
<dbReference type="PANTHER" id="PTHR37042:SF4">
    <property type="entry name" value="OUTER MEMBRANE PROTEIN RV1973"/>
    <property type="match status" value="1"/>
</dbReference>
<evidence type="ECO:0000313" key="5">
    <source>
        <dbReference type="Proteomes" id="UP000660668"/>
    </source>
</evidence>
<name>A0A930VMG7_9ACTN</name>
<dbReference type="RefSeq" id="WP_194694714.1">
    <property type="nucleotide sequence ID" value="NZ_JADKPO010000002.1"/>
</dbReference>
<evidence type="ECO:0000256" key="2">
    <source>
        <dbReference type="ARBA" id="ARBA00023136"/>
    </source>
</evidence>
<comment type="subcellular location">
    <subcellularLocation>
        <location evidence="1">Membrane</location>
    </subcellularLocation>
</comment>
<keyword evidence="3" id="KW-0812">Transmembrane</keyword>
<proteinExistence type="predicted"/>
<protein>
    <recommendedName>
        <fullName evidence="6">Mce-associated membrane protein</fullName>
    </recommendedName>
</protein>
<dbReference type="PANTHER" id="PTHR37042">
    <property type="entry name" value="OUTER MEMBRANE PROTEIN RV1973"/>
    <property type="match status" value="1"/>
</dbReference>
<keyword evidence="5" id="KW-1185">Reference proteome</keyword>
<keyword evidence="3" id="KW-1133">Transmembrane helix</keyword>
<sequence length="210" mass="22556">MATTEVVNSSEAVEVATPSEAAARAPRFRRNLLAVLVAVTVASLVLLVWLMSTRGVDAVGVSGDQEQLQGEREAVMAQTEQFMLRMGTYGPDLLDAKGGMPQYRERVKDVITPKFAVSFDKEAATAEQLVAQAGVSRQAKVFATGVSTIDSDSATALVAGTFTDSYPRGEGKDRTEQAGEPTPFRIEVRLVKIDGTWLVDDFTPVTGEAR</sequence>
<dbReference type="AlphaFoldDB" id="A0A930VMG7"/>
<comment type="caution">
    <text evidence="4">The sequence shown here is derived from an EMBL/GenBank/DDBJ whole genome shotgun (WGS) entry which is preliminary data.</text>
</comment>
<gene>
    <name evidence="4" type="ORF">ISU10_02090</name>
</gene>
<evidence type="ECO:0000256" key="3">
    <source>
        <dbReference type="SAM" id="Phobius"/>
    </source>
</evidence>
<accession>A0A930VMG7</accession>
<reference evidence="4" key="1">
    <citation type="submission" date="2020-11" db="EMBL/GenBank/DDBJ databases">
        <title>Nocardioides cynanchi sp. nov., isolated from soil of rhizosphere of Cynanchum wilfordii.</title>
        <authorList>
            <person name="Lee J.-S."/>
            <person name="Suh M.K."/>
            <person name="Kim J.-S."/>
        </authorList>
    </citation>
    <scope>NUCLEOTIDE SEQUENCE</scope>
    <source>
        <strain evidence="4">KCTC 19276</strain>
    </source>
</reference>
<evidence type="ECO:0000256" key="1">
    <source>
        <dbReference type="ARBA" id="ARBA00004370"/>
    </source>
</evidence>
<organism evidence="4 5">
    <name type="scientific">Nocardioides agariphilus</name>
    <dbReference type="NCBI Taxonomy" id="433664"/>
    <lineage>
        <taxon>Bacteria</taxon>
        <taxon>Bacillati</taxon>
        <taxon>Actinomycetota</taxon>
        <taxon>Actinomycetes</taxon>
        <taxon>Propionibacteriales</taxon>
        <taxon>Nocardioidaceae</taxon>
        <taxon>Nocardioides</taxon>
    </lineage>
</organism>
<dbReference type="GO" id="GO:0016020">
    <property type="term" value="C:membrane"/>
    <property type="evidence" value="ECO:0007669"/>
    <property type="project" value="UniProtKB-SubCell"/>
</dbReference>
<feature type="transmembrane region" description="Helical" evidence="3">
    <location>
        <begin position="32"/>
        <end position="51"/>
    </location>
</feature>
<dbReference type="Proteomes" id="UP000660668">
    <property type="component" value="Unassembled WGS sequence"/>
</dbReference>
<evidence type="ECO:0000313" key="4">
    <source>
        <dbReference type="EMBL" id="MBF4766555.1"/>
    </source>
</evidence>
<keyword evidence="2 3" id="KW-0472">Membrane</keyword>
<evidence type="ECO:0008006" key="6">
    <source>
        <dbReference type="Google" id="ProtNLM"/>
    </source>
</evidence>